<dbReference type="GO" id="GO:0003723">
    <property type="term" value="F:RNA binding"/>
    <property type="evidence" value="ECO:0007669"/>
    <property type="project" value="TreeGrafter"/>
</dbReference>
<feature type="region of interest" description="Disordered" evidence="2">
    <location>
        <begin position="692"/>
        <end position="717"/>
    </location>
</feature>
<dbReference type="PANTHER" id="PTHR13316:SF0">
    <property type="entry name" value="ZINC FINGER CCHC DOMAIN-CONTAINING PROTEIN 8"/>
    <property type="match status" value="1"/>
</dbReference>
<keyword evidence="1" id="KW-0863">Zinc-finger</keyword>
<feature type="region of interest" description="Disordered" evidence="2">
    <location>
        <begin position="230"/>
        <end position="279"/>
    </location>
</feature>
<sequence>MGMEIDPKVEINCFDLEEKYQNEIKAAVQDILNKANLDLEKKKRDLDRQHKRIERRKQSVKKREEQKTSNSKTRLLPNKLVALIEKHFKDYCESLEDSSKLENGVSIDRVFDGFDSLVGLADTEYISTCLNRFSHSVSAKLSDDSLVLFKKLPSDIQKEEQTDTIKDKRKRRDSDSANFLLDNQDEQDSARHEKVQKINNFESKPIYNKPTKMVLFGGCDFMISTLGTKSEQSDVSKEQNALNESTEKNDTYDHESSDSGEVYSSEDENDSGQDSNDDKYKYNFTKELELSKVDNVDRSNSNFLKACFNCGSVYHEIQDCPSPRNKEIISQNASKYKLQDHGKVKQRFHDAISDSNNYVQLRKKMIPGNYSSELLEALGLGKPEKKIEINLEMSLDEIGEIAIKQSKDNDVGIDNENKNKDSNKSDSSNGISSKKQIPSFIEKMYIYGYPPSYISNKEETKIEDILSEYENKLESYPILSIYDSEKPEIKVSSPTLENVGKDTPDNAEKVEDTLINQDNTVVKSDDNKETETENSLVEEESAEKEAKPKTGISIKGTGNQNVYYPIVKYPDLDTSKFIFCENDIGEVEKKLLIRDKCAKQFVGIGKPLTRNERKYDNDGYYEDSRRRYSSGGLSDEDDGYGYSRRTPSNKRSRDSYYYNDGVDWDYGDNERQERGEKHYSTNDRSRYYDQYSSRNNHGNIYEGGYNRDYNDNSYNQGGFDRRRRADYDDAGYHIRF</sequence>
<accession>A0A2T9ZA15</accession>
<dbReference type="InterPro" id="IPR001878">
    <property type="entry name" value="Znf_CCHC"/>
</dbReference>
<feature type="region of interest" description="Disordered" evidence="2">
    <location>
        <begin position="518"/>
        <end position="555"/>
    </location>
</feature>
<name>A0A2T9ZA15_9FUNG</name>
<feature type="compositionally biased region" description="Basic and acidic residues" evidence="2">
    <location>
        <begin position="612"/>
        <end position="626"/>
    </location>
</feature>
<dbReference type="OrthoDB" id="8026949at2759"/>
<feature type="region of interest" description="Disordered" evidence="2">
    <location>
        <begin position="612"/>
        <end position="654"/>
    </location>
</feature>
<evidence type="ECO:0000259" key="3">
    <source>
        <dbReference type="PROSITE" id="PS50158"/>
    </source>
</evidence>
<dbReference type="GO" id="GO:0008270">
    <property type="term" value="F:zinc ion binding"/>
    <property type="evidence" value="ECO:0007669"/>
    <property type="project" value="UniProtKB-KW"/>
</dbReference>
<dbReference type="Proteomes" id="UP000245609">
    <property type="component" value="Unassembled WGS sequence"/>
</dbReference>
<dbReference type="EMBL" id="MBFS01001088">
    <property type="protein sequence ID" value="PVV01428.1"/>
    <property type="molecule type" value="Genomic_DNA"/>
</dbReference>
<feature type="compositionally biased region" description="Basic and acidic residues" evidence="2">
    <location>
        <begin position="409"/>
        <end position="424"/>
    </location>
</feature>
<dbReference type="PROSITE" id="PS50158">
    <property type="entry name" value="ZF_CCHC"/>
    <property type="match status" value="1"/>
</dbReference>
<evidence type="ECO:0000256" key="1">
    <source>
        <dbReference type="PROSITE-ProRule" id="PRU00047"/>
    </source>
</evidence>
<feature type="compositionally biased region" description="Basic residues" evidence="2">
    <location>
        <begin position="49"/>
        <end position="60"/>
    </location>
</feature>
<proteinExistence type="predicted"/>
<feature type="domain" description="CCHC-type" evidence="3">
    <location>
        <begin position="307"/>
        <end position="322"/>
    </location>
</feature>
<reference evidence="4 5" key="1">
    <citation type="journal article" date="2018" name="MBio">
        <title>Comparative Genomics Reveals the Core Gene Toolbox for the Fungus-Insect Symbiosis.</title>
        <authorList>
            <person name="Wang Y."/>
            <person name="Stata M."/>
            <person name="Wang W."/>
            <person name="Stajich J.E."/>
            <person name="White M.M."/>
            <person name="Moncalvo J.M."/>
        </authorList>
    </citation>
    <scope>NUCLEOTIDE SEQUENCE [LARGE SCALE GENOMIC DNA]</scope>
    <source>
        <strain evidence="4 5">SC-DP-2</strain>
    </source>
</reference>
<keyword evidence="1" id="KW-0862">Zinc</keyword>
<feature type="region of interest" description="Disordered" evidence="2">
    <location>
        <begin position="409"/>
        <end position="433"/>
    </location>
</feature>
<protein>
    <recommendedName>
        <fullName evidence="3">CCHC-type domain-containing protein</fullName>
    </recommendedName>
</protein>
<keyword evidence="5" id="KW-1185">Reference proteome</keyword>
<organism evidence="4 5">
    <name type="scientific">Smittium megazygosporum</name>
    <dbReference type="NCBI Taxonomy" id="133381"/>
    <lineage>
        <taxon>Eukaryota</taxon>
        <taxon>Fungi</taxon>
        <taxon>Fungi incertae sedis</taxon>
        <taxon>Zoopagomycota</taxon>
        <taxon>Kickxellomycotina</taxon>
        <taxon>Harpellomycetes</taxon>
        <taxon>Harpellales</taxon>
        <taxon>Legeriomycetaceae</taxon>
        <taxon>Smittium</taxon>
    </lineage>
</organism>
<dbReference type="GO" id="GO:0071013">
    <property type="term" value="C:catalytic step 2 spliceosome"/>
    <property type="evidence" value="ECO:0007669"/>
    <property type="project" value="TreeGrafter"/>
</dbReference>
<gene>
    <name evidence="4" type="ORF">BB560_004152</name>
</gene>
<evidence type="ECO:0000256" key="2">
    <source>
        <dbReference type="SAM" id="MobiDB-lite"/>
    </source>
</evidence>
<comment type="caution">
    <text evidence="4">The sequence shown here is derived from an EMBL/GenBank/DDBJ whole genome shotgun (WGS) entry which is preliminary data.</text>
</comment>
<evidence type="ECO:0000313" key="5">
    <source>
        <dbReference type="Proteomes" id="UP000245609"/>
    </source>
</evidence>
<keyword evidence="1" id="KW-0479">Metal-binding</keyword>
<feature type="compositionally biased region" description="Basic and acidic residues" evidence="2">
    <location>
        <begin position="245"/>
        <end position="257"/>
    </location>
</feature>
<dbReference type="AlphaFoldDB" id="A0A2T9ZA15"/>
<dbReference type="InterPro" id="IPR052115">
    <property type="entry name" value="NEXT_complex_subunit_ZCCHC8"/>
</dbReference>
<feature type="region of interest" description="Disordered" evidence="2">
    <location>
        <begin position="159"/>
        <end position="193"/>
    </location>
</feature>
<dbReference type="PANTHER" id="PTHR13316">
    <property type="entry name" value="ZINC FINGER, CCHC DOMAIN CONTAINING 8"/>
    <property type="match status" value="1"/>
</dbReference>
<dbReference type="STRING" id="133381.A0A2T9ZA15"/>
<evidence type="ECO:0000313" key="4">
    <source>
        <dbReference type="EMBL" id="PVV01428.1"/>
    </source>
</evidence>
<feature type="region of interest" description="Disordered" evidence="2">
    <location>
        <begin position="46"/>
        <end position="71"/>
    </location>
</feature>